<dbReference type="EMBL" id="KN838691">
    <property type="protein sequence ID" value="KIJ97513.1"/>
    <property type="molecule type" value="Genomic_DNA"/>
</dbReference>
<organism evidence="1 2">
    <name type="scientific">Laccaria amethystina LaAM-08-1</name>
    <dbReference type="NCBI Taxonomy" id="1095629"/>
    <lineage>
        <taxon>Eukaryota</taxon>
        <taxon>Fungi</taxon>
        <taxon>Dikarya</taxon>
        <taxon>Basidiomycota</taxon>
        <taxon>Agaricomycotina</taxon>
        <taxon>Agaricomycetes</taxon>
        <taxon>Agaricomycetidae</taxon>
        <taxon>Agaricales</taxon>
        <taxon>Agaricineae</taxon>
        <taxon>Hydnangiaceae</taxon>
        <taxon>Laccaria</taxon>
    </lineage>
</organism>
<keyword evidence="2" id="KW-1185">Reference proteome</keyword>
<evidence type="ECO:0000313" key="1">
    <source>
        <dbReference type="EMBL" id="KIJ97513.1"/>
    </source>
</evidence>
<evidence type="ECO:0000313" key="2">
    <source>
        <dbReference type="Proteomes" id="UP000054477"/>
    </source>
</evidence>
<protein>
    <submittedName>
        <fullName evidence="1">Uncharacterized protein</fullName>
    </submittedName>
</protein>
<sequence>DLHSSLKFKPPLHRQRACTSQSRLFPHQLSSVNPWPISVSSRLMSIVGRALQTTRGNGFVSVCVALRRIKLV</sequence>
<name>A0A0C9X847_9AGAR</name>
<dbReference type="AlphaFoldDB" id="A0A0C9X847"/>
<gene>
    <name evidence="1" type="ORF">K443DRAFT_105568</name>
</gene>
<accession>A0A0C9X847</accession>
<dbReference type="HOGENOM" id="CLU_2729143_0_0_1"/>
<proteinExistence type="predicted"/>
<reference evidence="1 2" key="1">
    <citation type="submission" date="2014-04" db="EMBL/GenBank/DDBJ databases">
        <authorList>
            <consortium name="DOE Joint Genome Institute"/>
            <person name="Kuo A."/>
            <person name="Kohler A."/>
            <person name="Nagy L.G."/>
            <person name="Floudas D."/>
            <person name="Copeland A."/>
            <person name="Barry K.W."/>
            <person name="Cichocki N."/>
            <person name="Veneault-Fourrey C."/>
            <person name="LaButti K."/>
            <person name="Lindquist E.A."/>
            <person name="Lipzen A."/>
            <person name="Lundell T."/>
            <person name="Morin E."/>
            <person name="Murat C."/>
            <person name="Sun H."/>
            <person name="Tunlid A."/>
            <person name="Henrissat B."/>
            <person name="Grigoriev I.V."/>
            <person name="Hibbett D.S."/>
            <person name="Martin F."/>
            <person name="Nordberg H.P."/>
            <person name="Cantor M.N."/>
            <person name="Hua S.X."/>
        </authorList>
    </citation>
    <scope>NUCLEOTIDE SEQUENCE [LARGE SCALE GENOMIC DNA]</scope>
    <source>
        <strain evidence="1 2">LaAM-08-1</strain>
    </source>
</reference>
<feature type="non-terminal residue" evidence="1">
    <location>
        <position position="72"/>
    </location>
</feature>
<reference evidence="2" key="2">
    <citation type="submission" date="2015-01" db="EMBL/GenBank/DDBJ databases">
        <title>Evolutionary Origins and Diversification of the Mycorrhizal Mutualists.</title>
        <authorList>
            <consortium name="DOE Joint Genome Institute"/>
            <consortium name="Mycorrhizal Genomics Consortium"/>
            <person name="Kohler A."/>
            <person name="Kuo A."/>
            <person name="Nagy L.G."/>
            <person name="Floudas D."/>
            <person name="Copeland A."/>
            <person name="Barry K.W."/>
            <person name="Cichocki N."/>
            <person name="Veneault-Fourrey C."/>
            <person name="LaButti K."/>
            <person name="Lindquist E.A."/>
            <person name="Lipzen A."/>
            <person name="Lundell T."/>
            <person name="Morin E."/>
            <person name="Murat C."/>
            <person name="Riley R."/>
            <person name="Ohm R."/>
            <person name="Sun H."/>
            <person name="Tunlid A."/>
            <person name="Henrissat B."/>
            <person name="Grigoriev I.V."/>
            <person name="Hibbett D.S."/>
            <person name="Martin F."/>
        </authorList>
    </citation>
    <scope>NUCLEOTIDE SEQUENCE [LARGE SCALE GENOMIC DNA]</scope>
    <source>
        <strain evidence="2">LaAM-08-1</strain>
    </source>
</reference>
<dbReference type="Proteomes" id="UP000054477">
    <property type="component" value="Unassembled WGS sequence"/>
</dbReference>